<dbReference type="STRING" id="1442369.A0A0D2FZ90"/>
<feature type="compositionally biased region" description="Low complexity" evidence="1">
    <location>
        <begin position="1008"/>
        <end position="1027"/>
    </location>
</feature>
<feature type="compositionally biased region" description="Basic and acidic residues" evidence="1">
    <location>
        <begin position="339"/>
        <end position="355"/>
    </location>
</feature>
<accession>A0A0D2FZ90</accession>
<feature type="compositionally biased region" description="Polar residues" evidence="1">
    <location>
        <begin position="117"/>
        <end position="136"/>
    </location>
</feature>
<gene>
    <name evidence="2" type="ORF">Z518_02245</name>
</gene>
<dbReference type="AlphaFoldDB" id="A0A0D2FZ90"/>
<feature type="compositionally biased region" description="Basic and acidic residues" evidence="1">
    <location>
        <begin position="243"/>
        <end position="256"/>
    </location>
</feature>
<feature type="compositionally biased region" description="Polar residues" evidence="1">
    <location>
        <begin position="871"/>
        <end position="883"/>
    </location>
</feature>
<evidence type="ECO:0000256" key="1">
    <source>
        <dbReference type="SAM" id="MobiDB-lite"/>
    </source>
</evidence>
<name>A0A0D2FZ90_9EURO</name>
<feature type="region of interest" description="Disordered" evidence="1">
    <location>
        <begin position="815"/>
        <end position="839"/>
    </location>
</feature>
<feature type="compositionally biased region" description="Polar residues" evidence="1">
    <location>
        <begin position="754"/>
        <end position="764"/>
    </location>
</feature>
<proteinExistence type="predicted"/>
<organism evidence="2 3">
    <name type="scientific">Rhinocladiella mackenziei CBS 650.93</name>
    <dbReference type="NCBI Taxonomy" id="1442369"/>
    <lineage>
        <taxon>Eukaryota</taxon>
        <taxon>Fungi</taxon>
        <taxon>Dikarya</taxon>
        <taxon>Ascomycota</taxon>
        <taxon>Pezizomycotina</taxon>
        <taxon>Eurotiomycetes</taxon>
        <taxon>Chaetothyriomycetidae</taxon>
        <taxon>Chaetothyriales</taxon>
        <taxon>Herpotrichiellaceae</taxon>
        <taxon>Rhinocladiella</taxon>
    </lineage>
</organism>
<feature type="compositionally biased region" description="Pro residues" evidence="1">
    <location>
        <begin position="147"/>
        <end position="161"/>
    </location>
</feature>
<dbReference type="Proteomes" id="UP000053617">
    <property type="component" value="Unassembled WGS sequence"/>
</dbReference>
<feature type="compositionally biased region" description="Basic and acidic residues" evidence="1">
    <location>
        <begin position="1"/>
        <end position="21"/>
    </location>
</feature>
<feature type="compositionally biased region" description="Polar residues" evidence="1">
    <location>
        <begin position="284"/>
        <end position="296"/>
    </location>
</feature>
<feature type="compositionally biased region" description="Polar residues" evidence="1">
    <location>
        <begin position="309"/>
        <end position="322"/>
    </location>
</feature>
<feature type="compositionally biased region" description="Polar residues" evidence="1">
    <location>
        <begin position="989"/>
        <end position="1007"/>
    </location>
</feature>
<protein>
    <submittedName>
        <fullName evidence="2">Rhinocladiella mackenziei CBS 650.93 unplaced genomic scaffold supercont1.2, whole genome shotgun sequence</fullName>
    </submittedName>
</protein>
<keyword evidence="3" id="KW-1185">Reference proteome</keyword>
<feature type="region of interest" description="Disordered" evidence="1">
    <location>
        <begin position="1"/>
        <end position="163"/>
    </location>
</feature>
<dbReference type="GeneID" id="25290316"/>
<feature type="region of interest" description="Disordered" evidence="1">
    <location>
        <begin position="186"/>
        <end position="225"/>
    </location>
</feature>
<sequence length="1116" mass="120662">MSFRRWDLRFKKTDNQPDQHCAKPPGLRVRRAPSHQCPISQSSPPSVSARRDAPVLGSRVIYRTPSSTEVEHPSSFGADRGTRENTQMGSASRHLLFKKSPEEGSAPPKAGMAIPSSLESSSPQKLIEQRLSSSTHVRLPVPSQGTNPPPRPSPSDKPLPSLPIATVKFKSPVRKSLTDCTALPLRRSISPVGGGAPPQEDWPTMQPSNLDTATTSKPGQSAVKPSLGESFIEGMHGMNLEDMKDENAQPDARVRFESPGGDSNIDGGFHLHPRSDANPFDMTASDSNRPLSSSQLPKPRDSVLESLSRHINSPSVRQTKTSALRLRRSIGKRTWGSSEKSHDRHGSLLSIRERAQSPSIPRAKQASAGGPIRSASRGRHGVTGRGTPYTIPRRPNSRPSKTTREKEGEPSLGPKVLLTSESTSESIENNDTASDLHSTFARQTRHKSSTLVPIRTNGQSADVDYQEGSPGNCIASTFNEDMSFKPKELENPSDFDETYLHHQIDQPQETNATDGLPQTETGILSGREALSNPALRDDDSMVDSDVSEHTVHGYDSFGGFRVKRVRNAPKGGPTLRITDSASRILLGDGNEDGGSGMRKTNPDTAHKTSALDIRKPAASNDQGRRPSGFLTRPLSFARSITDRSLTRVKNPEDDETGNLIQSSGSAETVHRAEFPGSDVDSDEKSSCQGQNDVGIAEAVSQESSEFVHMSNSTHRDWPCKDFAGLRLGSEPTPPISKDTTPSGLQDAEPVNRPPSGTSNNSRHSTVALRAAPSREISPFLFRDLEHEQYKQGKQLNDVVQNPEDPRLVTMTQSKSVFPPRTSSRKLRPPPITVSPPDQIPYADSLSRQAIKAYSVHPDMIQKPGNVAAFSRSISPNTSSSQAPKYSNKLSYSPSSSGKKVISNLRGLFHKHSTESTPNASRIPSKKDVPGKLNLPGSVRRKPMPGNKITNPPLLNAQGNVGTDTNRALINANEEPCTVIRNPFISPMTPFTATVSPSPNPTSQGTAKSTSSPVPSRPSTPSGTPTLSTATSLTHVILDLARAEPNIQHKTNLIDLSKSMVEVVITARDAEKAAEKAKMEAARAEVCWLKVQKEVGVVEGVVRDILGSAAGGEKRQD</sequence>
<feature type="region of interest" description="Disordered" evidence="1">
    <location>
        <begin position="911"/>
        <end position="960"/>
    </location>
</feature>
<feature type="compositionally biased region" description="Polar residues" evidence="1">
    <location>
        <begin position="427"/>
        <end position="442"/>
    </location>
</feature>
<dbReference type="HOGENOM" id="CLU_290027_0_0_1"/>
<feature type="region of interest" description="Disordered" evidence="1">
    <location>
        <begin position="243"/>
        <end position="469"/>
    </location>
</feature>
<feature type="compositionally biased region" description="Low complexity" evidence="1">
    <location>
        <begin position="884"/>
        <end position="896"/>
    </location>
</feature>
<dbReference type="OrthoDB" id="5407305at2759"/>
<dbReference type="EMBL" id="KN847476">
    <property type="protein sequence ID" value="KIX07592.1"/>
    <property type="molecule type" value="Genomic_DNA"/>
</dbReference>
<feature type="region of interest" description="Disordered" evidence="1">
    <location>
        <begin position="871"/>
        <end position="896"/>
    </location>
</feature>
<dbReference type="RefSeq" id="XP_013274728.1">
    <property type="nucleotide sequence ID" value="XM_013419274.1"/>
</dbReference>
<evidence type="ECO:0000313" key="3">
    <source>
        <dbReference type="Proteomes" id="UP000053617"/>
    </source>
</evidence>
<feature type="compositionally biased region" description="Low complexity" evidence="1">
    <location>
        <begin position="417"/>
        <end position="426"/>
    </location>
</feature>
<feature type="compositionally biased region" description="Basic and acidic residues" evidence="1">
    <location>
        <begin position="640"/>
        <end position="651"/>
    </location>
</feature>
<feature type="region of interest" description="Disordered" evidence="1">
    <location>
        <begin position="587"/>
        <end position="689"/>
    </location>
</feature>
<feature type="region of interest" description="Disordered" evidence="1">
    <location>
        <begin position="722"/>
        <end position="770"/>
    </location>
</feature>
<feature type="compositionally biased region" description="Polar residues" evidence="1">
    <location>
        <begin position="205"/>
        <end position="219"/>
    </location>
</feature>
<feature type="compositionally biased region" description="Polar residues" evidence="1">
    <location>
        <begin position="37"/>
        <end position="46"/>
    </location>
</feature>
<dbReference type="VEuPathDB" id="FungiDB:Z518_02245"/>
<reference evidence="2 3" key="1">
    <citation type="submission" date="2015-01" db="EMBL/GenBank/DDBJ databases">
        <title>The Genome Sequence of Rhinocladiella mackenzie CBS 650.93.</title>
        <authorList>
            <consortium name="The Broad Institute Genomics Platform"/>
            <person name="Cuomo C."/>
            <person name="de Hoog S."/>
            <person name="Gorbushina A."/>
            <person name="Stielow B."/>
            <person name="Teixiera M."/>
            <person name="Abouelleil A."/>
            <person name="Chapman S.B."/>
            <person name="Priest M."/>
            <person name="Young S.K."/>
            <person name="Wortman J."/>
            <person name="Nusbaum C."/>
            <person name="Birren B."/>
        </authorList>
    </citation>
    <scope>NUCLEOTIDE SEQUENCE [LARGE SCALE GENOMIC DNA]</scope>
    <source>
        <strain evidence="2 3">CBS 650.93</strain>
    </source>
</reference>
<feature type="region of interest" description="Disordered" evidence="1">
    <location>
        <begin position="989"/>
        <end position="1027"/>
    </location>
</feature>
<evidence type="ECO:0000313" key="2">
    <source>
        <dbReference type="EMBL" id="KIX07592.1"/>
    </source>
</evidence>